<evidence type="ECO:0000256" key="1">
    <source>
        <dbReference type="ARBA" id="ARBA00010462"/>
    </source>
</evidence>
<keyword evidence="2" id="KW-0238">DNA-binding</keyword>
<evidence type="ECO:0008006" key="6">
    <source>
        <dbReference type="Google" id="ProtNLM"/>
    </source>
</evidence>
<dbReference type="NCBIfam" id="TIGR00590">
    <property type="entry name" value="pcna"/>
    <property type="match status" value="1"/>
</dbReference>
<feature type="domain" description="Proliferating cell nuclear antigen PCNA C-terminal" evidence="4">
    <location>
        <begin position="133"/>
        <end position="261"/>
    </location>
</feature>
<dbReference type="Pfam" id="PF02747">
    <property type="entry name" value="PCNA_C"/>
    <property type="match status" value="1"/>
</dbReference>
<dbReference type="PANTHER" id="PTHR11352">
    <property type="entry name" value="PROLIFERATING CELL NUCLEAR ANTIGEN"/>
    <property type="match status" value="1"/>
</dbReference>
<dbReference type="GO" id="GO:0006275">
    <property type="term" value="P:regulation of DNA replication"/>
    <property type="evidence" value="ECO:0007669"/>
    <property type="project" value="InterPro"/>
</dbReference>
<evidence type="ECO:0000313" key="5">
    <source>
        <dbReference type="EMBL" id="QHT31701.1"/>
    </source>
</evidence>
<dbReference type="PRINTS" id="PR00339">
    <property type="entry name" value="PCNACYCLIN"/>
</dbReference>
<dbReference type="Gene3D" id="3.70.10.10">
    <property type="match status" value="1"/>
</dbReference>
<feature type="domain" description="Proliferating cell nuclear antigen PCNA N-terminal" evidence="3">
    <location>
        <begin position="8"/>
        <end position="130"/>
    </location>
</feature>
<name>A0A6C0ESN9_9ZZZZ</name>
<dbReference type="InterPro" id="IPR000730">
    <property type="entry name" value="Pr_cel_nuc_antig"/>
</dbReference>
<dbReference type="GO" id="GO:0006272">
    <property type="term" value="P:leading strand elongation"/>
    <property type="evidence" value="ECO:0007669"/>
    <property type="project" value="TreeGrafter"/>
</dbReference>
<dbReference type="GO" id="GO:0003677">
    <property type="term" value="F:DNA binding"/>
    <property type="evidence" value="ECO:0007669"/>
    <property type="project" value="UniProtKB-KW"/>
</dbReference>
<dbReference type="HAMAP" id="MF_00317">
    <property type="entry name" value="DNApol_clamp_arch"/>
    <property type="match status" value="1"/>
</dbReference>
<dbReference type="AlphaFoldDB" id="A0A6C0ESN9"/>
<evidence type="ECO:0000259" key="3">
    <source>
        <dbReference type="Pfam" id="PF00705"/>
    </source>
</evidence>
<dbReference type="EMBL" id="MN738924">
    <property type="protein sequence ID" value="QHT31701.1"/>
    <property type="molecule type" value="Genomic_DNA"/>
</dbReference>
<dbReference type="InterPro" id="IPR046938">
    <property type="entry name" value="DNA_clamp_sf"/>
</dbReference>
<evidence type="ECO:0000259" key="4">
    <source>
        <dbReference type="Pfam" id="PF02747"/>
    </source>
</evidence>
<sequence>MKISIQQIQKAECFASIFQHLKAFTENINIMFEKDRMYMQTMDSARVSIIEIALPNTWFDVYEHTSPTTITLGINSTILYKILNSREKTQSINLVYNEGEGDHLAIYFTSENKDEFDKRFEVPLMDIEMDLLGIPEIEHQAEFTVSSYHFSTIVNQLQMFGDTMDISCTEEKIILASHSQDHGKMFVEIKIDDLSSFIIDENGSIDLSFSLNYLHNICLYNKIAKEIELKIAANYPIQIIYDLGSVVNAEKAQIKFYLAPKISDNDD</sequence>
<dbReference type="PANTHER" id="PTHR11352:SF0">
    <property type="entry name" value="PROLIFERATING CELL NUCLEAR ANTIGEN"/>
    <property type="match status" value="1"/>
</dbReference>
<dbReference type="SUPFAM" id="SSF55979">
    <property type="entry name" value="DNA clamp"/>
    <property type="match status" value="2"/>
</dbReference>
<dbReference type="InterPro" id="IPR022648">
    <property type="entry name" value="Pr_cel_nuc_antig_N"/>
</dbReference>
<dbReference type="GO" id="GO:0030337">
    <property type="term" value="F:DNA polymerase processivity factor activity"/>
    <property type="evidence" value="ECO:0007669"/>
    <property type="project" value="InterPro"/>
</dbReference>
<evidence type="ECO:0000256" key="2">
    <source>
        <dbReference type="ARBA" id="ARBA00023125"/>
    </source>
</evidence>
<reference evidence="5" key="1">
    <citation type="journal article" date="2020" name="Nature">
        <title>Giant virus diversity and host interactions through global metagenomics.</title>
        <authorList>
            <person name="Schulz F."/>
            <person name="Roux S."/>
            <person name="Paez-Espino D."/>
            <person name="Jungbluth S."/>
            <person name="Walsh D.A."/>
            <person name="Denef V.J."/>
            <person name="McMahon K.D."/>
            <person name="Konstantinidis K.T."/>
            <person name="Eloe-Fadrosh E.A."/>
            <person name="Kyrpides N.C."/>
            <person name="Woyke T."/>
        </authorList>
    </citation>
    <scope>NUCLEOTIDE SEQUENCE</scope>
    <source>
        <strain evidence="5">GVMAG-M-3300009155-48</strain>
    </source>
</reference>
<protein>
    <recommendedName>
        <fullName evidence="6">Proliferating cell nuclear antigen PCNA N-terminal domain-containing protein</fullName>
    </recommendedName>
</protein>
<dbReference type="CDD" id="cd00577">
    <property type="entry name" value="PCNA"/>
    <property type="match status" value="1"/>
</dbReference>
<dbReference type="InterPro" id="IPR022649">
    <property type="entry name" value="Pr_cel_nuc_antig_C"/>
</dbReference>
<accession>A0A6C0ESN9</accession>
<dbReference type="Pfam" id="PF00705">
    <property type="entry name" value="PCNA_N"/>
    <property type="match status" value="1"/>
</dbReference>
<proteinExistence type="inferred from homology"/>
<comment type="similarity">
    <text evidence="1">Belongs to the PCNA family.</text>
</comment>
<organism evidence="5">
    <name type="scientific">viral metagenome</name>
    <dbReference type="NCBI Taxonomy" id="1070528"/>
    <lineage>
        <taxon>unclassified sequences</taxon>
        <taxon>metagenomes</taxon>
        <taxon>organismal metagenomes</taxon>
    </lineage>
</organism>